<feature type="transmembrane region" description="Helical" evidence="5">
    <location>
        <begin position="226"/>
        <end position="245"/>
    </location>
</feature>
<feature type="transmembrane region" description="Helical" evidence="5">
    <location>
        <begin position="193"/>
        <end position="214"/>
    </location>
</feature>
<dbReference type="GO" id="GO:0055085">
    <property type="term" value="P:transmembrane transport"/>
    <property type="evidence" value="ECO:0007669"/>
    <property type="project" value="InterPro"/>
</dbReference>
<feature type="transmembrane region" description="Helical" evidence="5">
    <location>
        <begin position="151"/>
        <end position="173"/>
    </location>
</feature>
<reference evidence="7" key="1">
    <citation type="journal article" date="2014" name="Int. J. Syst. Evol. Microbiol.">
        <title>Complete genome sequence of Corynebacterium casei LMG S-19264T (=DSM 44701T), isolated from a smear-ripened cheese.</title>
        <authorList>
            <consortium name="US DOE Joint Genome Institute (JGI-PGF)"/>
            <person name="Walter F."/>
            <person name="Albersmeier A."/>
            <person name="Kalinowski J."/>
            <person name="Ruckert C."/>
        </authorList>
    </citation>
    <scope>NUCLEOTIDE SEQUENCE</scope>
    <source>
        <strain evidence="7">JCM 4386</strain>
    </source>
</reference>
<feature type="transmembrane region" description="Helical" evidence="5">
    <location>
        <begin position="12"/>
        <end position="31"/>
    </location>
</feature>
<organism evidence="7 8">
    <name type="scientific">Streptomyces humidus</name>
    <dbReference type="NCBI Taxonomy" id="52259"/>
    <lineage>
        <taxon>Bacteria</taxon>
        <taxon>Bacillati</taxon>
        <taxon>Actinomycetota</taxon>
        <taxon>Actinomycetes</taxon>
        <taxon>Kitasatosporales</taxon>
        <taxon>Streptomycetaceae</taxon>
        <taxon>Streptomyces</taxon>
    </lineage>
</organism>
<keyword evidence="2 5" id="KW-0812">Transmembrane</keyword>
<name>A0A918G308_9ACTN</name>
<feature type="transmembrane region" description="Helical" evidence="5">
    <location>
        <begin position="281"/>
        <end position="304"/>
    </location>
</feature>
<keyword evidence="3 5" id="KW-1133">Transmembrane helix</keyword>
<proteinExistence type="predicted"/>
<evidence type="ECO:0000256" key="1">
    <source>
        <dbReference type="ARBA" id="ARBA00004141"/>
    </source>
</evidence>
<evidence type="ECO:0000313" key="7">
    <source>
        <dbReference type="EMBL" id="GGS16956.1"/>
    </source>
</evidence>
<feature type="transmembrane region" description="Helical" evidence="5">
    <location>
        <begin position="82"/>
        <end position="103"/>
    </location>
</feature>
<dbReference type="InterPro" id="IPR004841">
    <property type="entry name" value="AA-permease/SLC12A_dom"/>
</dbReference>
<dbReference type="PIRSF" id="PIRSF006060">
    <property type="entry name" value="AA_transporter"/>
    <property type="match status" value="1"/>
</dbReference>
<evidence type="ECO:0000256" key="2">
    <source>
        <dbReference type="ARBA" id="ARBA00022692"/>
    </source>
</evidence>
<dbReference type="AlphaFoldDB" id="A0A918G308"/>
<evidence type="ECO:0000256" key="5">
    <source>
        <dbReference type="SAM" id="Phobius"/>
    </source>
</evidence>
<feature type="transmembrane region" description="Helical" evidence="5">
    <location>
        <begin position="123"/>
        <end position="144"/>
    </location>
</feature>
<feature type="transmembrane region" description="Helical" evidence="5">
    <location>
        <begin position="37"/>
        <end position="61"/>
    </location>
</feature>
<feature type="transmembrane region" description="Helical" evidence="5">
    <location>
        <begin position="434"/>
        <end position="454"/>
    </location>
</feature>
<accession>A0A918G308</accession>
<feature type="transmembrane region" description="Helical" evidence="5">
    <location>
        <begin position="406"/>
        <end position="428"/>
    </location>
</feature>
<reference evidence="7" key="2">
    <citation type="submission" date="2020-09" db="EMBL/GenBank/DDBJ databases">
        <authorList>
            <person name="Sun Q."/>
            <person name="Ohkuma M."/>
        </authorList>
    </citation>
    <scope>NUCLEOTIDE SEQUENCE</scope>
    <source>
        <strain evidence="7">JCM 4386</strain>
    </source>
</reference>
<dbReference type="GO" id="GO:0016020">
    <property type="term" value="C:membrane"/>
    <property type="evidence" value="ECO:0007669"/>
    <property type="project" value="UniProtKB-SubCell"/>
</dbReference>
<dbReference type="InterPro" id="IPR050367">
    <property type="entry name" value="APC_superfamily"/>
</dbReference>
<keyword evidence="8" id="KW-1185">Reference proteome</keyword>
<evidence type="ECO:0000259" key="6">
    <source>
        <dbReference type="Pfam" id="PF00324"/>
    </source>
</evidence>
<dbReference type="RefSeq" id="WP_190152931.1">
    <property type="nucleotide sequence ID" value="NZ_BMTL01000033.1"/>
</dbReference>
<dbReference type="Pfam" id="PF00324">
    <property type="entry name" value="AA_permease"/>
    <property type="match status" value="1"/>
</dbReference>
<protein>
    <submittedName>
        <fullName evidence="7">Amino acid permease</fullName>
    </submittedName>
</protein>
<comment type="caution">
    <text evidence="7">The sequence shown here is derived from an EMBL/GenBank/DDBJ whole genome shotgun (WGS) entry which is preliminary data.</text>
</comment>
<dbReference type="Gene3D" id="1.20.1740.10">
    <property type="entry name" value="Amino acid/polyamine transporter I"/>
    <property type="match status" value="1"/>
</dbReference>
<feature type="transmembrane region" description="Helical" evidence="5">
    <location>
        <begin position="325"/>
        <end position="346"/>
    </location>
</feature>
<evidence type="ECO:0000313" key="8">
    <source>
        <dbReference type="Proteomes" id="UP000606194"/>
    </source>
</evidence>
<feature type="transmembrane region" description="Helical" evidence="5">
    <location>
        <begin position="370"/>
        <end position="394"/>
    </location>
</feature>
<feature type="domain" description="Amino acid permease/ SLC12A" evidence="6">
    <location>
        <begin position="24"/>
        <end position="350"/>
    </location>
</feature>
<sequence>MTGVLAQSVGFMGPVFSVAALLPLIVGLSATGRGAGVATPLAIIVAGAGIFGAGWIIAQYAKRIHLCGSLYEYVCDGAGPRVGVVAGWVYYGAMLVLGAATFLVLGGLTQSFLQTAFSIDVPWWPLALAYLAVVLVIVVIGVQVSVNAQLALVLISSAVVLGFSLYIIFRGGLGGHSLSAKPFNPFSISGLDLLYGVLYGINMFIGFESAANLAEETDDPKRHVPRAVLMSLTIVGLYFVITAYAQDIGFGLDGTAWKNSVFPLQTLASGSAFGSSAFGDVVAVLIILDVLAVAIGVGVAATRGMLSMARAGRLPAPLAAVHPRFYTPTGGAALLGAVSVVAIVLVRVDHGIFSLATGQPGVLQPEWSPMFGWMAGFGGTGLALMYLVVSAAGAKGLWHEVNRVKLVIAAFAGILVAAGAVFGSFYKATSPLDTVAPALGIWLVLGIVWAFFALRRQGRPDLGSPVPEPRPLAGDKS</sequence>
<evidence type="ECO:0000256" key="4">
    <source>
        <dbReference type="ARBA" id="ARBA00023136"/>
    </source>
</evidence>
<gene>
    <name evidence="7" type="ORF">GCM10010269_65130</name>
</gene>
<comment type="subcellular location">
    <subcellularLocation>
        <location evidence="1">Membrane</location>
        <topology evidence="1">Multi-pass membrane protein</topology>
    </subcellularLocation>
</comment>
<evidence type="ECO:0000256" key="3">
    <source>
        <dbReference type="ARBA" id="ARBA00022989"/>
    </source>
</evidence>
<dbReference type="Proteomes" id="UP000606194">
    <property type="component" value="Unassembled WGS sequence"/>
</dbReference>
<keyword evidence="4 5" id="KW-0472">Membrane</keyword>
<dbReference type="PANTHER" id="PTHR42770:SF16">
    <property type="entry name" value="AMINO ACID PERMEASE"/>
    <property type="match status" value="1"/>
</dbReference>
<dbReference type="EMBL" id="BMTL01000033">
    <property type="protein sequence ID" value="GGS16956.1"/>
    <property type="molecule type" value="Genomic_DNA"/>
</dbReference>
<dbReference type="PANTHER" id="PTHR42770">
    <property type="entry name" value="AMINO ACID TRANSPORTER-RELATED"/>
    <property type="match status" value="1"/>
</dbReference>